<sequence length="167" mass="19143">MSNSDGRGKAGERRPLYTPPLPQRQLVKRQRQLVTEGVASVEGKVLERRERCGEVPKADGEVWCGCPSLLRSNHTYTLHNKHNTYTATTPTQHLHHIYTSTTHLLRHHTNTTPAPHLHIYHTPSPPPHLHHTYTLHNKHHTYTATTPAPHLHIYHTFITTKHTPHLL</sequence>
<name>A0AAE1QMN6_9EUCA</name>
<gene>
    <name evidence="2" type="ORF">Pmani_000088</name>
</gene>
<accession>A0AAE1QMN6</accession>
<evidence type="ECO:0000256" key="1">
    <source>
        <dbReference type="SAM" id="MobiDB-lite"/>
    </source>
</evidence>
<proteinExistence type="predicted"/>
<dbReference type="EMBL" id="JAWZYT010000005">
    <property type="protein sequence ID" value="KAK4329566.1"/>
    <property type="molecule type" value="Genomic_DNA"/>
</dbReference>
<dbReference type="AlphaFoldDB" id="A0AAE1QMN6"/>
<feature type="region of interest" description="Disordered" evidence="1">
    <location>
        <begin position="1"/>
        <end position="24"/>
    </location>
</feature>
<evidence type="ECO:0000313" key="2">
    <source>
        <dbReference type="EMBL" id="KAK4329566.1"/>
    </source>
</evidence>
<protein>
    <submittedName>
        <fullName evidence="2">Uncharacterized protein</fullName>
    </submittedName>
</protein>
<comment type="caution">
    <text evidence="2">The sequence shown here is derived from an EMBL/GenBank/DDBJ whole genome shotgun (WGS) entry which is preliminary data.</text>
</comment>
<keyword evidence="3" id="KW-1185">Reference proteome</keyword>
<dbReference type="Proteomes" id="UP001292094">
    <property type="component" value="Unassembled WGS sequence"/>
</dbReference>
<evidence type="ECO:0000313" key="3">
    <source>
        <dbReference type="Proteomes" id="UP001292094"/>
    </source>
</evidence>
<reference evidence="2" key="1">
    <citation type="submission" date="2023-11" db="EMBL/GenBank/DDBJ databases">
        <title>Genome assemblies of two species of porcelain crab, Petrolisthes cinctipes and Petrolisthes manimaculis (Anomura: Porcellanidae).</title>
        <authorList>
            <person name="Angst P."/>
        </authorList>
    </citation>
    <scope>NUCLEOTIDE SEQUENCE</scope>
    <source>
        <strain evidence="2">PB745_02</strain>
        <tissue evidence="2">Gill</tissue>
    </source>
</reference>
<organism evidence="2 3">
    <name type="scientific">Petrolisthes manimaculis</name>
    <dbReference type="NCBI Taxonomy" id="1843537"/>
    <lineage>
        <taxon>Eukaryota</taxon>
        <taxon>Metazoa</taxon>
        <taxon>Ecdysozoa</taxon>
        <taxon>Arthropoda</taxon>
        <taxon>Crustacea</taxon>
        <taxon>Multicrustacea</taxon>
        <taxon>Malacostraca</taxon>
        <taxon>Eumalacostraca</taxon>
        <taxon>Eucarida</taxon>
        <taxon>Decapoda</taxon>
        <taxon>Pleocyemata</taxon>
        <taxon>Anomura</taxon>
        <taxon>Galatheoidea</taxon>
        <taxon>Porcellanidae</taxon>
        <taxon>Petrolisthes</taxon>
    </lineage>
</organism>
<feature type="compositionally biased region" description="Basic and acidic residues" evidence="1">
    <location>
        <begin position="1"/>
        <end position="15"/>
    </location>
</feature>